<name>A0ABQ9DNS9_9PASS</name>
<reference evidence="1" key="1">
    <citation type="submission" date="2019-10" db="EMBL/GenBank/DDBJ databases">
        <authorList>
            <person name="Soares A.E.R."/>
            <person name="Aleixo A."/>
            <person name="Schneider P."/>
            <person name="Miyaki C.Y."/>
            <person name="Schneider M.P."/>
            <person name="Mello C."/>
            <person name="Vasconcelos A.T.R."/>
        </authorList>
    </citation>
    <scope>NUCLEOTIDE SEQUENCE</scope>
    <source>
        <tissue evidence="1">Muscle</tissue>
    </source>
</reference>
<organism evidence="1 2">
    <name type="scientific">Willisornis vidua</name>
    <name type="common">Xingu scale-backed antbird</name>
    <dbReference type="NCBI Taxonomy" id="1566151"/>
    <lineage>
        <taxon>Eukaryota</taxon>
        <taxon>Metazoa</taxon>
        <taxon>Chordata</taxon>
        <taxon>Craniata</taxon>
        <taxon>Vertebrata</taxon>
        <taxon>Euteleostomi</taxon>
        <taxon>Archelosauria</taxon>
        <taxon>Archosauria</taxon>
        <taxon>Dinosauria</taxon>
        <taxon>Saurischia</taxon>
        <taxon>Theropoda</taxon>
        <taxon>Coelurosauria</taxon>
        <taxon>Aves</taxon>
        <taxon>Neognathae</taxon>
        <taxon>Neoaves</taxon>
        <taxon>Telluraves</taxon>
        <taxon>Australaves</taxon>
        <taxon>Passeriformes</taxon>
        <taxon>Thamnophilidae</taxon>
        <taxon>Willisornis</taxon>
    </lineage>
</organism>
<comment type="caution">
    <text evidence="1">The sequence shown here is derived from an EMBL/GenBank/DDBJ whole genome shotgun (WGS) entry which is preliminary data.</text>
</comment>
<accession>A0ABQ9DNS9</accession>
<sequence length="109" mass="12530">MLTKPEYSNLKDEIKMAYLRSVKFNMPLTRDGWTDAGKIKEAFGVKEAQRARDKSRAFQKVEMEGADWGETVVLGKWARRTLPVADAIRKAIIKLEKIQERTAKSIKDM</sequence>
<dbReference type="Proteomes" id="UP001145742">
    <property type="component" value="Unassembled WGS sequence"/>
</dbReference>
<proteinExistence type="predicted"/>
<keyword evidence="2" id="KW-1185">Reference proteome</keyword>
<gene>
    <name evidence="1" type="ORF">WISP_38464</name>
</gene>
<evidence type="ECO:0000313" key="1">
    <source>
        <dbReference type="EMBL" id="KAJ7422361.1"/>
    </source>
</evidence>
<dbReference type="EMBL" id="WHWB01033043">
    <property type="protein sequence ID" value="KAJ7422361.1"/>
    <property type="molecule type" value="Genomic_DNA"/>
</dbReference>
<evidence type="ECO:0000313" key="2">
    <source>
        <dbReference type="Proteomes" id="UP001145742"/>
    </source>
</evidence>
<protein>
    <submittedName>
        <fullName evidence="1">Uncharacterized protein</fullName>
    </submittedName>
</protein>